<dbReference type="Gene3D" id="3.30.450.30">
    <property type="entry name" value="Dynein light chain 2a, cytoplasmic"/>
    <property type="match status" value="1"/>
</dbReference>
<sequence length="189" mass="21127">MLNARSLSELLSQNRDERLCRRWYLMTPNGTLLAYSQPSDINDLRKQAAIAAICWQQHAFRDTQQASNGDHEDTIPQETEQRDLEVLTVESAEENVIMRRVQKQLLLVLEGGVPPRRSHFAKRITAEGPDGTPPGVSEVDRTTADRSGDVATNVLRVQRTKLDILAGAMMAEFQKTGFAMPESTGSMVF</sequence>
<accession>A0A1Y6LBP1</accession>
<gene>
    <name evidence="2" type="ORF">ZT1A5_G1386</name>
</gene>
<dbReference type="EMBL" id="LT882676">
    <property type="protein sequence ID" value="SMY19951.1"/>
    <property type="molecule type" value="Genomic_DNA"/>
</dbReference>
<evidence type="ECO:0000313" key="3">
    <source>
        <dbReference type="Proteomes" id="UP000215453"/>
    </source>
</evidence>
<name>A0A1Y6LBP1_ZYMTR</name>
<organism evidence="2 3">
    <name type="scientific">Zymoseptoria tritici ST99CH_1A5</name>
    <dbReference type="NCBI Taxonomy" id="1276529"/>
    <lineage>
        <taxon>Eukaryota</taxon>
        <taxon>Fungi</taxon>
        <taxon>Dikarya</taxon>
        <taxon>Ascomycota</taxon>
        <taxon>Pezizomycotina</taxon>
        <taxon>Dothideomycetes</taxon>
        <taxon>Dothideomycetidae</taxon>
        <taxon>Mycosphaerellales</taxon>
        <taxon>Mycosphaerellaceae</taxon>
        <taxon>Zymoseptoria</taxon>
    </lineage>
</organism>
<evidence type="ECO:0000313" key="2">
    <source>
        <dbReference type="EMBL" id="SMY19951.1"/>
    </source>
</evidence>
<feature type="region of interest" description="Disordered" evidence="1">
    <location>
        <begin position="124"/>
        <end position="145"/>
    </location>
</feature>
<protein>
    <submittedName>
        <fullName evidence="2">Uncharacterized protein</fullName>
    </submittedName>
</protein>
<dbReference type="AlphaFoldDB" id="A0A1Y6LBP1"/>
<evidence type="ECO:0000256" key="1">
    <source>
        <dbReference type="SAM" id="MobiDB-lite"/>
    </source>
</evidence>
<proteinExistence type="predicted"/>
<reference evidence="2 3" key="1">
    <citation type="submission" date="2016-10" db="EMBL/GenBank/DDBJ databases">
        <authorList>
            <person name="Varghese N."/>
        </authorList>
    </citation>
    <scope>NUCLEOTIDE SEQUENCE [LARGE SCALE GENOMIC DNA]</scope>
</reference>
<dbReference type="Proteomes" id="UP000215453">
    <property type="component" value="Chromosome 1"/>
</dbReference>